<sequence length="756" mass="81657">MVDRLGPRARKVLVLAEEEARMCNHNTIRTEHILLGLVQAGGIAGALLTELEIDLDSVHEQVEKIVGRGQVFSAGRLPLSEQAIGLLKRSSTEATRLGQDDIDTEHLLLGMLGDDEDAGLLVLKSLGADPARLRERVLEKLDQVPQPIRVAAGPVRSADLLLRRFGRSLTDAARAGELDPVVDREAELERLVQILLRRRKNNPVLLGEPGVGKTALVEALACRMVSGQVPEELRDKRLYELDLGSMIAGASRRGVFEERFRTVLHEASDDGGVLLFVDELHTLVGAGDETGGLDAAALVKPMLARGELRIIGATTPEEYRTHIARDATLERRFQPLSVEPPTVAGTIKILKELRPRYESHHGVTFTDESLVAAARLTDRHVTGRSLPDKAIDAIDEAGALARIRALAGSTAPPTPQQVTEELVVEVVAAATGIPLERLTVEELTRLRGLEAELRKRVIGQDSALAAVGGAIRRARAGVADPDRPVGSFLFAGPSGVGKSELAKALAAFLFGQDEALVQIDMSEYGESHAVSKLFGAPPGYAGYDEGGRLTRHVRENPFSVVLFDEIEKAHPSVADVLLQILEEGQLTSGDGRTVTFTSAVVIMTTNIGTREAYGVSGFGPDDDLEDGLPAQRTHEAVHAELRRHLRPELLNRVDEVVVFSRLGRAQLMAIMDLAIAGVAQRLLDGTGAMLEISAEAKHLLFAMCHDPALGARPLRRIVQRELDDVLSTALLNGRLRSRHRVTVGVEGGSTLAFSIT</sequence>
<dbReference type="PROSITE" id="PS51903">
    <property type="entry name" value="CLP_R"/>
    <property type="match status" value="1"/>
</dbReference>
<dbReference type="Pfam" id="PF17871">
    <property type="entry name" value="AAA_lid_9"/>
    <property type="match status" value="1"/>
</dbReference>
<evidence type="ECO:0000256" key="4">
    <source>
        <dbReference type="ARBA" id="ARBA00023186"/>
    </source>
</evidence>
<dbReference type="Pfam" id="PF00004">
    <property type="entry name" value="AAA"/>
    <property type="match status" value="1"/>
</dbReference>
<dbReference type="SUPFAM" id="SSF52540">
    <property type="entry name" value="P-loop containing nucleoside triphosphate hydrolases"/>
    <property type="match status" value="2"/>
</dbReference>
<dbReference type="InterPro" id="IPR004176">
    <property type="entry name" value="Clp_R_N"/>
</dbReference>
<reference evidence="7 8" key="1">
    <citation type="submission" date="2020-08" db="EMBL/GenBank/DDBJ databases">
        <title>Sequencing the genomes of 1000 actinobacteria strains.</title>
        <authorList>
            <person name="Klenk H.-P."/>
        </authorList>
    </citation>
    <scope>NUCLEOTIDE SEQUENCE [LARGE SCALE GENOMIC DNA]</scope>
    <source>
        <strain evidence="7 8">DSM 45913</strain>
    </source>
</reference>
<dbReference type="GO" id="GO:0008233">
    <property type="term" value="F:peptidase activity"/>
    <property type="evidence" value="ECO:0007669"/>
    <property type="project" value="UniProtKB-KW"/>
</dbReference>
<dbReference type="InterPro" id="IPR001270">
    <property type="entry name" value="ClpA/B"/>
</dbReference>
<dbReference type="InterPro" id="IPR019489">
    <property type="entry name" value="Clp_ATPase_C"/>
</dbReference>
<evidence type="ECO:0000256" key="3">
    <source>
        <dbReference type="ARBA" id="ARBA00022840"/>
    </source>
</evidence>
<accession>A0A7X0CA99</accession>
<keyword evidence="4" id="KW-0143">Chaperone</keyword>
<organism evidence="7 8">
    <name type="scientific">Nonomuraea muscovyensis</name>
    <dbReference type="NCBI Taxonomy" id="1124761"/>
    <lineage>
        <taxon>Bacteria</taxon>
        <taxon>Bacillati</taxon>
        <taxon>Actinomycetota</taxon>
        <taxon>Actinomycetes</taxon>
        <taxon>Streptosporangiales</taxon>
        <taxon>Streptosporangiaceae</taxon>
        <taxon>Nonomuraea</taxon>
    </lineage>
</organism>
<dbReference type="Gene3D" id="3.40.50.300">
    <property type="entry name" value="P-loop containing nucleotide triphosphate hydrolases"/>
    <property type="match status" value="2"/>
</dbReference>
<keyword evidence="3 7" id="KW-0067">ATP-binding</keyword>
<evidence type="ECO:0000256" key="2">
    <source>
        <dbReference type="ARBA" id="ARBA00022741"/>
    </source>
</evidence>
<dbReference type="Pfam" id="PF02861">
    <property type="entry name" value="Clp_N"/>
    <property type="match status" value="1"/>
</dbReference>
<name>A0A7X0CA99_9ACTN</name>
<dbReference type="GO" id="GO:0005737">
    <property type="term" value="C:cytoplasm"/>
    <property type="evidence" value="ECO:0007669"/>
    <property type="project" value="TreeGrafter"/>
</dbReference>
<evidence type="ECO:0000256" key="1">
    <source>
        <dbReference type="ARBA" id="ARBA00022737"/>
    </source>
</evidence>
<dbReference type="InterPro" id="IPR003593">
    <property type="entry name" value="AAA+_ATPase"/>
</dbReference>
<keyword evidence="7" id="KW-0645">Protease</keyword>
<keyword evidence="8" id="KW-1185">Reference proteome</keyword>
<dbReference type="CDD" id="cd00009">
    <property type="entry name" value="AAA"/>
    <property type="match status" value="1"/>
</dbReference>
<dbReference type="SUPFAM" id="SSF81923">
    <property type="entry name" value="Double Clp-N motif"/>
    <property type="match status" value="1"/>
</dbReference>
<dbReference type="GO" id="GO:0006508">
    <property type="term" value="P:proteolysis"/>
    <property type="evidence" value="ECO:0007669"/>
    <property type="project" value="UniProtKB-KW"/>
</dbReference>
<evidence type="ECO:0000259" key="6">
    <source>
        <dbReference type="PROSITE" id="PS51903"/>
    </source>
</evidence>
<protein>
    <submittedName>
        <fullName evidence="7">ATP-dependent Clp protease ATP-binding subunit ClpC</fullName>
    </submittedName>
</protein>
<dbReference type="Pfam" id="PF10431">
    <property type="entry name" value="ClpB_D2-small"/>
    <property type="match status" value="1"/>
</dbReference>
<dbReference type="FunFam" id="3.40.50.300:FF:000025">
    <property type="entry name" value="ATP-dependent Clp protease subunit"/>
    <property type="match status" value="1"/>
</dbReference>
<evidence type="ECO:0000313" key="7">
    <source>
        <dbReference type="EMBL" id="MBB6351187.1"/>
    </source>
</evidence>
<keyword evidence="1 5" id="KW-0677">Repeat</keyword>
<dbReference type="Gene3D" id="1.10.8.60">
    <property type="match status" value="2"/>
</dbReference>
<dbReference type="InterPro" id="IPR027417">
    <property type="entry name" value="P-loop_NTPase"/>
</dbReference>
<dbReference type="GO" id="GO:0016887">
    <property type="term" value="F:ATP hydrolysis activity"/>
    <property type="evidence" value="ECO:0007669"/>
    <property type="project" value="InterPro"/>
</dbReference>
<comment type="caution">
    <text evidence="7">The sequence shown here is derived from an EMBL/GenBank/DDBJ whole genome shotgun (WGS) entry which is preliminary data.</text>
</comment>
<dbReference type="SMART" id="SM01086">
    <property type="entry name" value="ClpB_D2-small"/>
    <property type="match status" value="1"/>
</dbReference>
<dbReference type="InterPro" id="IPR036628">
    <property type="entry name" value="Clp_N_dom_sf"/>
</dbReference>
<dbReference type="GO" id="GO:0034605">
    <property type="term" value="P:cellular response to heat"/>
    <property type="evidence" value="ECO:0007669"/>
    <property type="project" value="TreeGrafter"/>
</dbReference>
<dbReference type="GO" id="GO:0005524">
    <property type="term" value="F:ATP binding"/>
    <property type="evidence" value="ECO:0007669"/>
    <property type="project" value="UniProtKB-KW"/>
</dbReference>
<dbReference type="InterPro" id="IPR041546">
    <property type="entry name" value="ClpA/ClpB_AAA_lid"/>
</dbReference>
<dbReference type="RefSeq" id="WP_246503216.1">
    <property type="nucleotide sequence ID" value="NZ_JACHJB010000004.1"/>
</dbReference>
<keyword evidence="7" id="KW-0378">Hydrolase</keyword>
<dbReference type="PANTHER" id="PTHR11638">
    <property type="entry name" value="ATP-DEPENDENT CLP PROTEASE"/>
    <property type="match status" value="1"/>
</dbReference>
<dbReference type="Pfam" id="PF07724">
    <property type="entry name" value="AAA_2"/>
    <property type="match status" value="1"/>
</dbReference>
<dbReference type="EMBL" id="JACHJB010000004">
    <property type="protein sequence ID" value="MBB6351187.1"/>
    <property type="molecule type" value="Genomic_DNA"/>
</dbReference>
<feature type="domain" description="Clp R" evidence="6">
    <location>
        <begin position="2"/>
        <end position="144"/>
    </location>
</feature>
<proteinExistence type="predicted"/>
<dbReference type="InterPro" id="IPR003959">
    <property type="entry name" value="ATPase_AAA_core"/>
</dbReference>
<dbReference type="AlphaFoldDB" id="A0A7X0CA99"/>
<dbReference type="InterPro" id="IPR050130">
    <property type="entry name" value="ClpA_ClpB"/>
</dbReference>
<dbReference type="Proteomes" id="UP000583800">
    <property type="component" value="Unassembled WGS sequence"/>
</dbReference>
<keyword evidence="2" id="KW-0547">Nucleotide-binding</keyword>
<dbReference type="Gene3D" id="1.10.1780.10">
    <property type="entry name" value="Clp, N-terminal domain"/>
    <property type="match status" value="1"/>
</dbReference>
<dbReference type="SMART" id="SM00382">
    <property type="entry name" value="AAA"/>
    <property type="match status" value="2"/>
</dbReference>
<dbReference type="PANTHER" id="PTHR11638:SF18">
    <property type="entry name" value="HEAT SHOCK PROTEIN 104"/>
    <property type="match status" value="1"/>
</dbReference>
<dbReference type="CDD" id="cd19499">
    <property type="entry name" value="RecA-like_ClpB_Hsp104-like"/>
    <property type="match status" value="1"/>
</dbReference>
<gene>
    <name evidence="7" type="ORF">FHU36_007770</name>
</gene>
<evidence type="ECO:0000256" key="5">
    <source>
        <dbReference type="PROSITE-ProRule" id="PRU01251"/>
    </source>
</evidence>
<evidence type="ECO:0000313" key="8">
    <source>
        <dbReference type="Proteomes" id="UP000583800"/>
    </source>
</evidence>
<dbReference type="PRINTS" id="PR00300">
    <property type="entry name" value="CLPPROTEASEA"/>
</dbReference>